<dbReference type="GO" id="GO:0009228">
    <property type="term" value="P:thiamine biosynthetic process"/>
    <property type="evidence" value="ECO:0007669"/>
    <property type="project" value="UniProtKB-KW"/>
</dbReference>
<feature type="domain" description="PurM-like C-terminal" evidence="3">
    <location>
        <begin position="173"/>
        <end position="312"/>
    </location>
</feature>
<dbReference type="InterPro" id="IPR024030">
    <property type="entry name" value="AIR_synthase-rel_sll0787"/>
</dbReference>
<dbReference type="PANTHER" id="PTHR30270">
    <property type="entry name" value="THIAMINE-MONOPHOSPHATE KINASE"/>
    <property type="match status" value="1"/>
</dbReference>
<dbReference type="InterPro" id="IPR011413">
    <property type="entry name" value="UCP036540_AIR"/>
</dbReference>
<dbReference type="Proteomes" id="UP000646211">
    <property type="component" value="Unassembled WGS sequence"/>
</dbReference>
<dbReference type="SUPFAM" id="SSF55326">
    <property type="entry name" value="PurM N-terminal domain-like"/>
    <property type="match status" value="1"/>
</dbReference>
<dbReference type="SUPFAM" id="SSF56042">
    <property type="entry name" value="PurM C-terminal domain-like"/>
    <property type="match status" value="1"/>
</dbReference>
<organism evidence="4 5">
    <name type="scientific">Flavobacterium soyangense</name>
    <dbReference type="NCBI Taxonomy" id="2023265"/>
    <lineage>
        <taxon>Bacteria</taxon>
        <taxon>Pseudomonadati</taxon>
        <taxon>Bacteroidota</taxon>
        <taxon>Flavobacteriia</taxon>
        <taxon>Flavobacteriales</taxon>
        <taxon>Flavobacteriaceae</taxon>
        <taxon>Flavobacterium</taxon>
    </lineage>
</organism>
<dbReference type="InterPro" id="IPR036676">
    <property type="entry name" value="PurM-like_C_sf"/>
</dbReference>
<dbReference type="Gene3D" id="3.30.1330.10">
    <property type="entry name" value="PurM-like, N-terminal domain"/>
    <property type="match status" value="1"/>
</dbReference>
<dbReference type="InterPro" id="IPR006283">
    <property type="entry name" value="ThiL-like"/>
</dbReference>
<evidence type="ECO:0000313" key="5">
    <source>
        <dbReference type="Proteomes" id="UP000646211"/>
    </source>
</evidence>
<evidence type="ECO:0000259" key="3">
    <source>
        <dbReference type="Pfam" id="PF02769"/>
    </source>
</evidence>
<proteinExistence type="predicted"/>
<evidence type="ECO:0000256" key="1">
    <source>
        <dbReference type="ARBA" id="ARBA00022977"/>
    </source>
</evidence>
<dbReference type="PANTHER" id="PTHR30270:SF0">
    <property type="entry name" value="THIAMINE-MONOPHOSPHATE KINASE"/>
    <property type="match status" value="1"/>
</dbReference>
<evidence type="ECO:0000259" key="2">
    <source>
        <dbReference type="Pfam" id="PF00586"/>
    </source>
</evidence>
<dbReference type="RefSeq" id="WP_194312923.1">
    <property type="nucleotide sequence ID" value="NZ_JADHEC010000039.1"/>
</dbReference>
<dbReference type="Pfam" id="PF00586">
    <property type="entry name" value="AIRS"/>
    <property type="match status" value="1"/>
</dbReference>
<dbReference type="InterPro" id="IPR016188">
    <property type="entry name" value="PurM-like_N"/>
</dbReference>
<reference evidence="4" key="1">
    <citation type="submission" date="2020-11" db="EMBL/GenBank/DDBJ databases">
        <title>Genome of Flavobacterium soyangense.</title>
        <authorList>
            <person name="Liu Q."/>
            <person name="Xin Y.-H."/>
        </authorList>
    </citation>
    <scope>NUCLEOTIDE SEQUENCE</scope>
    <source>
        <strain evidence="4">CGMCC 1.13493</strain>
    </source>
</reference>
<dbReference type="PIRSF" id="PIRSF036540">
    <property type="entry name" value="UCP036540_AIR"/>
    <property type="match status" value="1"/>
</dbReference>
<dbReference type="Pfam" id="PF02769">
    <property type="entry name" value="AIRS_C"/>
    <property type="match status" value="1"/>
</dbReference>
<name>A0A930UCJ0_9FLAO</name>
<comment type="caution">
    <text evidence="4">The sequence shown here is derived from an EMBL/GenBank/DDBJ whole genome shotgun (WGS) entry which is preliminary data.</text>
</comment>
<dbReference type="EMBL" id="JADHEC010000039">
    <property type="protein sequence ID" value="MBF2709687.1"/>
    <property type="molecule type" value="Genomic_DNA"/>
</dbReference>
<dbReference type="NCBIfam" id="TIGR04049">
    <property type="entry name" value="AIR_rel_sll0787"/>
    <property type="match status" value="1"/>
</dbReference>
<dbReference type="Gene3D" id="3.90.650.10">
    <property type="entry name" value="PurM-like C-terminal domain"/>
    <property type="match status" value="1"/>
</dbReference>
<evidence type="ECO:0000313" key="4">
    <source>
        <dbReference type="EMBL" id="MBF2709687.1"/>
    </source>
</evidence>
<dbReference type="AlphaFoldDB" id="A0A930UCJ0"/>
<feature type="domain" description="PurM-like N-terminal" evidence="2">
    <location>
        <begin position="54"/>
        <end position="159"/>
    </location>
</feature>
<sequence>MTVAINDIVASIESLRNHVDIIDKRTIEQTYKNIGNATKSSVYFPDDAATILLGDDAAAIPQKDGSHLLLAAEGIVSHFLKSDPWFAGYSAVMVNISDICAMGGLPIAVTDTIYSFKAEDNEAIWDGMIAASQAYGVPIVGGHSCYHSAINALSVSILGKATSNILTSFDAQPGDAILLAIDLNGNYYKEYPFWNASTTNSSQNLQKLAQLPYKIANNKWSKVAKDVSMGGIIGTLLMLLNTSKVGAEINIEAITKPESTTWKKWLSSFPSYGYLFSCPTKNIQNIKSLFAENGINCDHIGSISKQPDLFLNYKEHKLKF</sequence>
<dbReference type="GO" id="GO:0009030">
    <property type="term" value="F:thiamine-phosphate kinase activity"/>
    <property type="evidence" value="ECO:0007669"/>
    <property type="project" value="InterPro"/>
</dbReference>
<dbReference type="InterPro" id="IPR036921">
    <property type="entry name" value="PurM-like_N_sf"/>
</dbReference>
<dbReference type="InterPro" id="IPR010918">
    <property type="entry name" value="PurM-like_C_dom"/>
</dbReference>
<keyword evidence="5" id="KW-1185">Reference proteome</keyword>
<accession>A0A930UCJ0</accession>
<gene>
    <name evidence="4" type="ORF">IR213_13980</name>
</gene>
<keyword evidence="1" id="KW-0784">Thiamine biosynthesis</keyword>
<protein>
    <submittedName>
        <fullName evidence="4">Sll0787 family AIR synthase-like protein</fullName>
    </submittedName>
</protein>
<dbReference type="CDD" id="cd02192">
    <property type="entry name" value="PurM-like3"/>
    <property type="match status" value="1"/>
</dbReference>